<keyword evidence="2" id="KW-0804">Transcription</keyword>
<dbReference type="EMBL" id="UYRV01110585">
    <property type="protein sequence ID" value="VDN26090.1"/>
    <property type="molecule type" value="Genomic_DNA"/>
</dbReference>
<reference evidence="5 6" key="1">
    <citation type="submission" date="2018-11" db="EMBL/GenBank/DDBJ databases">
        <authorList>
            <consortium name="Pathogen Informatics"/>
        </authorList>
    </citation>
    <scope>NUCLEOTIDE SEQUENCE [LARGE SCALE GENOMIC DNA]</scope>
</reference>
<evidence type="ECO:0000259" key="4">
    <source>
        <dbReference type="PROSITE" id="PS51843"/>
    </source>
</evidence>
<dbReference type="AlphaFoldDB" id="A0A3P7MHX5"/>
<gene>
    <name evidence="5" type="ORF">CGOC_LOCUS10294</name>
</gene>
<evidence type="ECO:0000313" key="6">
    <source>
        <dbReference type="Proteomes" id="UP000271889"/>
    </source>
</evidence>
<name>A0A3P7MHX5_CYLGO</name>
<evidence type="ECO:0000256" key="2">
    <source>
        <dbReference type="ARBA" id="ARBA00023163"/>
    </source>
</evidence>
<proteinExistence type="predicted"/>
<dbReference type="PANTHER" id="PTHR47630:SF6">
    <property type="entry name" value="NUCLEAR HORMONE RECEPTOR FAMILY"/>
    <property type="match status" value="1"/>
</dbReference>
<feature type="domain" description="NR LBD" evidence="4">
    <location>
        <begin position="1"/>
        <end position="69"/>
    </location>
</feature>
<dbReference type="PROSITE" id="PS51843">
    <property type="entry name" value="NR_LBD"/>
    <property type="match status" value="1"/>
</dbReference>
<dbReference type="Gene3D" id="1.10.565.10">
    <property type="entry name" value="Retinoid X Receptor"/>
    <property type="match status" value="1"/>
</dbReference>
<keyword evidence="1" id="KW-0805">Transcription regulation</keyword>
<dbReference type="SUPFAM" id="SSF48508">
    <property type="entry name" value="Nuclear receptor ligand-binding domain"/>
    <property type="match status" value="1"/>
</dbReference>
<dbReference type="Pfam" id="PF00104">
    <property type="entry name" value="Hormone_recep"/>
    <property type="match status" value="1"/>
</dbReference>
<dbReference type="InterPro" id="IPR052499">
    <property type="entry name" value="C.elegans_NHRs"/>
</dbReference>
<protein>
    <recommendedName>
        <fullName evidence="4">NR LBD domain-containing protein</fullName>
    </recommendedName>
</protein>
<keyword evidence="3" id="KW-0675">Receptor</keyword>
<dbReference type="InterPro" id="IPR000536">
    <property type="entry name" value="Nucl_hrmn_rcpt_lig-bd"/>
</dbReference>
<evidence type="ECO:0000313" key="5">
    <source>
        <dbReference type="EMBL" id="VDN26090.1"/>
    </source>
</evidence>
<dbReference type="PANTHER" id="PTHR47630">
    <property type="entry name" value="NUCLEAR HORMONE RECEPTOR FAMILY-RELATED-RELATED"/>
    <property type="match status" value="1"/>
</dbReference>
<dbReference type="Proteomes" id="UP000271889">
    <property type="component" value="Unassembled WGS sequence"/>
</dbReference>
<feature type="non-terminal residue" evidence="5">
    <location>
        <position position="69"/>
    </location>
</feature>
<evidence type="ECO:0000256" key="3">
    <source>
        <dbReference type="ARBA" id="ARBA00023170"/>
    </source>
</evidence>
<dbReference type="OrthoDB" id="5814193at2759"/>
<dbReference type="InterPro" id="IPR035500">
    <property type="entry name" value="NHR-like_dom_sf"/>
</dbReference>
<evidence type="ECO:0000256" key="1">
    <source>
        <dbReference type="ARBA" id="ARBA00023015"/>
    </source>
</evidence>
<organism evidence="5 6">
    <name type="scientific">Cylicostephanus goldi</name>
    <name type="common">Nematode worm</name>
    <dbReference type="NCBI Taxonomy" id="71465"/>
    <lineage>
        <taxon>Eukaryota</taxon>
        <taxon>Metazoa</taxon>
        <taxon>Ecdysozoa</taxon>
        <taxon>Nematoda</taxon>
        <taxon>Chromadorea</taxon>
        <taxon>Rhabditida</taxon>
        <taxon>Rhabditina</taxon>
        <taxon>Rhabditomorpha</taxon>
        <taxon>Strongyloidea</taxon>
        <taxon>Strongylidae</taxon>
        <taxon>Cylicostephanus</taxon>
    </lineage>
</organism>
<accession>A0A3P7MHX5</accession>
<keyword evidence="6" id="KW-1185">Reference proteome</keyword>
<sequence>MDLIVKPMIELHMSEEEYCLLKTLSLFQQDCILSENGAAMCSRVRDRLLEGLSTHIERRFSNLSPVQRS</sequence>